<dbReference type="Gene3D" id="2.60.120.260">
    <property type="entry name" value="Galactose-binding domain-like"/>
    <property type="match status" value="1"/>
</dbReference>
<feature type="domain" description="Glycoside hydrolase family 29 N-terminal" evidence="6">
    <location>
        <begin position="405"/>
        <end position="694"/>
    </location>
</feature>
<evidence type="ECO:0000313" key="8">
    <source>
        <dbReference type="Proteomes" id="UP001165381"/>
    </source>
</evidence>
<dbReference type="PANTHER" id="PTHR10030">
    <property type="entry name" value="ALPHA-L-FUCOSIDASE"/>
    <property type="match status" value="1"/>
</dbReference>
<comment type="similarity">
    <text evidence="1">Belongs to the glycosyl hydrolase 29 family.</text>
</comment>
<comment type="caution">
    <text evidence="7">The sequence shown here is derived from an EMBL/GenBank/DDBJ whole genome shotgun (WGS) entry which is preliminary data.</text>
</comment>
<proteinExistence type="inferred from homology"/>
<evidence type="ECO:0000256" key="5">
    <source>
        <dbReference type="ARBA" id="ARBA00023295"/>
    </source>
</evidence>
<evidence type="ECO:0000256" key="3">
    <source>
        <dbReference type="ARBA" id="ARBA00022729"/>
    </source>
</evidence>
<dbReference type="RefSeq" id="WP_249973639.1">
    <property type="nucleotide sequence ID" value="NZ_JAMFLZ010000006.1"/>
</dbReference>
<dbReference type="InterPro" id="IPR017853">
    <property type="entry name" value="GH"/>
</dbReference>
<keyword evidence="4" id="KW-0378">Hydrolase</keyword>
<keyword evidence="5" id="KW-0326">Glycosidase</keyword>
<dbReference type="InterPro" id="IPR023296">
    <property type="entry name" value="Glyco_hydro_beta-prop_sf"/>
</dbReference>
<dbReference type="SMART" id="SM00812">
    <property type="entry name" value="Alpha_L_fucos"/>
    <property type="match status" value="1"/>
</dbReference>
<dbReference type="InterPro" id="IPR057739">
    <property type="entry name" value="Glyco_hydro_29_N"/>
</dbReference>
<keyword evidence="3" id="KW-0732">Signal</keyword>
<dbReference type="Proteomes" id="UP001165381">
    <property type="component" value="Unassembled WGS sequence"/>
</dbReference>
<dbReference type="CDD" id="cd08994">
    <property type="entry name" value="GH43_62_32_68_117_130-like"/>
    <property type="match status" value="1"/>
</dbReference>
<dbReference type="EC" id="3.2.1.51" evidence="2"/>
<protein>
    <recommendedName>
        <fullName evidence="2">alpha-L-fucosidase</fullName>
        <ecNumber evidence="2">3.2.1.51</ecNumber>
    </recommendedName>
</protein>
<evidence type="ECO:0000256" key="2">
    <source>
        <dbReference type="ARBA" id="ARBA00012662"/>
    </source>
</evidence>
<dbReference type="PANTHER" id="PTHR10030:SF37">
    <property type="entry name" value="ALPHA-L-FUCOSIDASE-RELATED"/>
    <property type="match status" value="1"/>
</dbReference>
<dbReference type="SUPFAM" id="SSF75005">
    <property type="entry name" value="Arabinanase/levansucrase/invertase"/>
    <property type="match status" value="2"/>
</dbReference>
<sequence>MKSFSNIFINNGFVLIQVLLFSFCINAQEKTDDLRLYDKFEPIATENIFKTEGYYNWGTSIIKGKDGKYHMFYSRWKKEYGFYGWLTHSEIAHATSKNPSGPWKYKKTALEGAGKNRWDAITAHNPKIKYFEGKYYLYYISTNLGDKAYLEEDLIETAKTGYSHPNWKILRPNQRTGVAVSNSINGPWQRMQQPLIEPSGPITTLTVNPAIDKGKDGKYYLVIKGDKPNEKRFIRNQAVAISETPAGPFIIQEKPVIDYIDTEDMSIWHDETRNRFYGVFHTHGFIGMVTSEDGINWKKSNEYVLMRKEVRMKDGSVLIPDRLERPFIYHENGKPKVLSLAVKKDNDSYSIFIPIEEVTYPKPNKRQLAWQEAELGVVFHYDLHVFDGKKYGQGGNRIDPIPDYQIFNPINLDTDQWVKTAKDAGAKFAILTATHETGFALYQSDVNPYSLKAVKWRDGNGDIVADFVASCKKYDIKPGIYLGIRWNSFMGVHDFKVNGEGAFRENRQKWYNNMVEGMVKEICTQYGELFEIWFDGGADHPDNGAPDVLPIVRKYQPNCLFYHNGQLAEARWGGSESGTISYPSWATFPYNSTGAGETAQKNIYKDNYKLLKQGDSNGKFWVPAMSDAPLRGYNGRHEWFWEPGDEKHIFPLENLMEMYYKSVGRNSTLIMGLTPNPDGLMPKPDVKRLKEWGDEIKRRFQIPIASTSGKGNRITLKFSTPSLINHVIIQEDIQKGERVRSYQIEGLVDGKWQIITKGESVGNKRIEQFETVKVSRIRLKVLKFEREPQIKNLSAYYIKPIE</sequence>
<gene>
    <name evidence="7" type="ORF">M3P09_14165</name>
</gene>
<dbReference type="EMBL" id="JAMFLZ010000006">
    <property type="protein sequence ID" value="MCL6296152.1"/>
    <property type="molecule type" value="Genomic_DNA"/>
</dbReference>
<evidence type="ECO:0000256" key="4">
    <source>
        <dbReference type="ARBA" id="ARBA00022801"/>
    </source>
</evidence>
<evidence type="ECO:0000313" key="7">
    <source>
        <dbReference type="EMBL" id="MCL6296152.1"/>
    </source>
</evidence>
<accession>A0ABT0QGQ2</accession>
<evidence type="ECO:0000256" key="1">
    <source>
        <dbReference type="ARBA" id="ARBA00007951"/>
    </source>
</evidence>
<name>A0ABT0QGQ2_9FLAO</name>
<dbReference type="InterPro" id="IPR000933">
    <property type="entry name" value="Glyco_hydro_29"/>
</dbReference>
<evidence type="ECO:0000259" key="6">
    <source>
        <dbReference type="Pfam" id="PF01120"/>
    </source>
</evidence>
<dbReference type="Gene3D" id="3.20.20.80">
    <property type="entry name" value="Glycosidases"/>
    <property type="match status" value="1"/>
</dbReference>
<organism evidence="7 8">
    <name type="scientific">Jejuia spongiicola</name>
    <dbReference type="NCBI Taxonomy" id="2942207"/>
    <lineage>
        <taxon>Bacteria</taxon>
        <taxon>Pseudomonadati</taxon>
        <taxon>Bacteroidota</taxon>
        <taxon>Flavobacteriia</taxon>
        <taxon>Flavobacteriales</taxon>
        <taxon>Flavobacteriaceae</taxon>
        <taxon>Jejuia</taxon>
    </lineage>
</organism>
<dbReference type="Gene3D" id="2.115.10.20">
    <property type="entry name" value="Glycosyl hydrolase domain, family 43"/>
    <property type="match status" value="1"/>
</dbReference>
<reference evidence="7" key="1">
    <citation type="submission" date="2022-05" db="EMBL/GenBank/DDBJ databases">
        <authorList>
            <person name="Park J.-S."/>
        </authorList>
    </citation>
    <scope>NUCLEOTIDE SEQUENCE</scope>
    <source>
        <strain evidence="7">2012CJ34-3</strain>
    </source>
</reference>
<dbReference type="Pfam" id="PF01120">
    <property type="entry name" value="Alpha_L_fucos"/>
    <property type="match status" value="1"/>
</dbReference>
<keyword evidence="8" id="KW-1185">Reference proteome</keyword>
<dbReference type="SUPFAM" id="SSF51445">
    <property type="entry name" value="(Trans)glycosidases"/>
    <property type="match status" value="1"/>
</dbReference>